<feature type="compositionally biased region" description="Low complexity" evidence="1">
    <location>
        <begin position="60"/>
        <end position="72"/>
    </location>
</feature>
<sequence>MGAFSSSRQGGEQDQLVMDIPPDLPIYDLPAPQLHQPEDGHLSAIRVCNRRGGRAGQGRGQVPVQEPVQELPQPVQEPVIADFQTHDAYLTAFRGPRRVDDALSSGSASHGNLRGGMRPYMSDTSEDAPADDQPQDKARTVRRPPACGTGGCLQAPPARRGRRSGRGGQQQ</sequence>
<reference evidence="2 3" key="1">
    <citation type="journal article" date="2023" name="Plants (Basel)">
        <title>Bridging the Gap: Combining Genomics and Transcriptomics Approaches to Understand Stylosanthes scabra, an Orphan Legume from the Brazilian Caatinga.</title>
        <authorList>
            <person name="Ferreira-Neto J.R.C."/>
            <person name="da Silva M.D."/>
            <person name="Binneck E."/>
            <person name="de Melo N.F."/>
            <person name="da Silva R.H."/>
            <person name="de Melo A.L.T.M."/>
            <person name="Pandolfi V."/>
            <person name="Bustamante F.O."/>
            <person name="Brasileiro-Vidal A.C."/>
            <person name="Benko-Iseppon A.M."/>
        </authorList>
    </citation>
    <scope>NUCLEOTIDE SEQUENCE [LARGE SCALE GENOMIC DNA]</scope>
    <source>
        <tissue evidence="2">Leaves</tissue>
    </source>
</reference>
<feature type="compositionally biased region" description="Polar residues" evidence="1">
    <location>
        <begin position="1"/>
        <end position="12"/>
    </location>
</feature>
<evidence type="ECO:0000256" key="1">
    <source>
        <dbReference type="SAM" id="MobiDB-lite"/>
    </source>
</evidence>
<comment type="caution">
    <text evidence="2">The sequence shown here is derived from an EMBL/GenBank/DDBJ whole genome shotgun (WGS) entry which is preliminary data.</text>
</comment>
<keyword evidence="3" id="KW-1185">Reference proteome</keyword>
<evidence type="ECO:0000313" key="3">
    <source>
        <dbReference type="Proteomes" id="UP001341840"/>
    </source>
</evidence>
<accession>A0ABU6TJP2</accession>
<gene>
    <name evidence="2" type="ORF">PIB30_055271</name>
</gene>
<feature type="region of interest" description="Disordered" evidence="1">
    <location>
        <begin position="97"/>
        <end position="171"/>
    </location>
</feature>
<dbReference type="Proteomes" id="UP001341840">
    <property type="component" value="Unassembled WGS sequence"/>
</dbReference>
<dbReference type="EMBL" id="JASCZI010091050">
    <property type="protein sequence ID" value="MED6148694.1"/>
    <property type="molecule type" value="Genomic_DNA"/>
</dbReference>
<feature type="region of interest" description="Disordered" evidence="1">
    <location>
        <begin position="1"/>
        <end position="72"/>
    </location>
</feature>
<proteinExistence type="predicted"/>
<organism evidence="2 3">
    <name type="scientific">Stylosanthes scabra</name>
    <dbReference type="NCBI Taxonomy" id="79078"/>
    <lineage>
        <taxon>Eukaryota</taxon>
        <taxon>Viridiplantae</taxon>
        <taxon>Streptophyta</taxon>
        <taxon>Embryophyta</taxon>
        <taxon>Tracheophyta</taxon>
        <taxon>Spermatophyta</taxon>
        <taxon>Magnoliopsida</taxon>
        <taxon>eudicotyledons</taxon>
        <taxon>Gunneridae</taxon>
        <taxon>Pentapetalae</taxon>
        <taxon>rosids</taxon>
        <taxon>fabids</taxon>
        <taxon>Fabales</taxon>
        <taxon>Fabaceae</taxon>
        <taxon>Papilionoideae</taxon>
        <taxon>50 kb inversion clade</taxon>
        <taxon>dalbergioids sensu lato</taxon>
        <taxon>Dalbergieae</taxon>
        <taxon>Pterocarpus clade</taxon>
        <taxon>Stylosanthes</taxon>
    </lineage>
</organism>
<feature type="compositionally biased region" description="Low complexity" evidence="1">
    <location>
        <begin position="19"/>
        <end position="32"/>
    </location>
</feature>
<name>A0ABU6TJP2_9FABA</name>
<protein>
    <submittedName>
        <fullName evidence="2">Uncharacterized protein</fullName>
    </submittedName>
</protein>
<evidence type="ECO:0000313" key="2">
    <source>
        <dbReference type="EMBL" id="MED6148694.1"/>
    </source>
</evidence>